<keyword evidence="2" id="KW-0811">Translocation</keyword>
<evidence type="ECO:0000256" key="3">
    <source>
        <dbReference type="ARBA" id="ARBA00023140"/>
    </source>
</evidence>
<feature type="region of interest" description="Disordered" evidence="8">
    <location>
        <begin position="122"/>
        <end position="164"/>
    </location>
</feature>
<feature type="compositionally biased region" description="Basic and acidic residues" evidence="8">
    <location>
        <begin position="253"/>
        <end position="262"/>
    </location>
</feature>
<comment type="subcellular location">
    <subcellularLocation>
        <location evidence="6 7">Peroxisome membrane</location>
    </subcellularLocation>
</comment>
<dbReference type="RefSeq" id="XP_066659206.1">
    <property type="nucleotide sequence ID" value="XM_066803745.1"/>
</dbReference>
<dbReference type="PANTHER" id="PTHR23058:SF5">
    <property type="entry name" value="PEROXISOMAL MEMBRANE PROTEIN PEX14"/>
    <property type="match status" value="1"/>
</dbReference>
<feature type="domain" description="Peroxisome membrane anchor protein Pex14p N-terminal" evidence="9">
    <location>
        <begin position="69"/>
        <end position="110"/>
    </location>
</feature>
<dbReference type="Gene3D" id="1.10.10.10">
    <property type="entry name" value="Winged helix-like DNA-binding domain superfamily/Winged helix DNA-binding domain"/>
    <property type="match status" value="1"/>
</dbReference>
<feature type="region of interest" description="Disordered" evidence="8">
    <location>
        <begin position="245"/>
        <end position="313"/>
    </location>
</feature>
<feature type="compositionally biased region" description="Pro residues" evidence="8">
    <location>
        <begin position="1"/>
        <end position="11"/>
    </location>
</feature>
<feature type="compositionally biased region" description="Basic and acidic residues" evidence="8">
    <location>
        <begin position="72"/>
        <end position="92"/>
    </location>
</feature>
<keyword evidence="7" id="KW-0472">Membrane</keyword>
<keyword evidence="7" id="KW-0813">Transport</keyword>
<evidence type="ECO:0000256" key="6">
    <source>
        <dbReference type="ARBA" id="ARBA00046271"/>
    </source>
</evidence>
<accession>A0ABR1M7W1</accession>
<feature type="region of interest" description="Disordered" evidence="8">
    <location>
        <begin position="1"/>
        <end position="103"/>
    </location>
</feature>
<evidence type="ECO:0000256" key="5">
    <source>
        <dbReference type="ARBA" id="ARBA00029691"/>
    </source>
</evidence>
<keyword evidence="7" id="KW-0653">Protein transport</keyword>
<organism evidence="10 11">
    <name type="scientific">Phyllosticta citribraziliensis</name>
    <dbReference type="NCBI Taxonomy" id="989973"/>
    <lineage>
        <taxon>Eukaryota</taxon>
        <taxon>Fungi</taxon>
        <taxon>Dikarya</taxon>
        <taxon>Ascomycota</taxon>
        <taxon>Pezizomycotina</taxon>
        <taxon>Dothideomycetes</taxon>
        <taxon>Dothideomycetes incertae sedis</taxon>
        <taxon>Botryosphaeriales</taxon>
        <taxon>Phyllostictaceae</taxon>
        <taxon>Phyllosticta</taxon>
    </lineage>
</organism>
<comment type="caution">
    <text evidence="10">The sequence shown here is derived from an EMBL/GenBank/DDBJ whole genome shotgun (WGS) entry which is preliminary data.</text>
</comment>
<evidence type="ECO:0000256" key="2">
    <source>
        <dbReference type="ARBA" id="ARBA00023010"/>
    </source>
</evidence>
<feature type="compositionally biased region" description="Low complexity" evidence="8">
    <location>
        <begin position="17"/>
        <end position="44"/>
    </location>
</feature>
<sequence length="413" mass="44619">MTGPPSDPKPGIPAWQRASTPATSSSSATDDSRPSTPSSPSSTSEAKTADDSQASQESPSNDQGQKSGILLEHAKQFLKDATIRDAPAERKRQFLQSKGVNDEDINELLGDSKIQEAVPAAIAAKESPQESAKHHPQHPDRAQGTSKSIPSLQTTSQTTSREVPPIVTYPEFLTQPTSPPPLITASRIFNVATALAGFGAATYGVSNYLVKPMTEALTDARRDFASNTQENLDKLNTKLESMVSTLPAGPKKPVPDLDKENSDIESASDPTELYHRDIGVQTSPSLSRRASHSSESSQSSADLTTSQKQEENVEKLSGYAQDFNNLMESNMKSEEAVASQLGELRTYLTEMAYSSPYYGGDMYSSRFGSTKRPEDDAVEAFKADIRSVKGVFLSAKNFPSSPQTIPGRSPWQR</sequence>
<dbReference type="InterPro" id="IPR006785">
    <property type="entry name" value="Pex14_N"/>
</dbReference>
<feature type="compositionally biased region" description="Polar residues" evidence="8">
    <location>
        <begin position="51"/>
        <end position="66"/>
    </location>
</feature>
<feature type="compositionally biased region" description="Polar residues" evidence="8">
    <location>
        <begin position="143"/>
        <end position="161"/>
    </location>
</feature>
<dbReference type="InterPro" id="IPR025655">
    <property type="entry name" value="PEX14"/>
</dbReference>
<evidence type="ECO:0000256" key="8">
    <source>
        <dbReference type="SAM" id="MobiDB-lite"/>
    </source>
</evidence>
<dbReference type="InterPro" id="IPR036388">
    <property type="entry name" value="WH-like_DNA-bd_sf"/>
</dbReference>
<gene>
    <name evidence="10" type="ORF">J3D65DRAFT_681876</name>
</gene>
<evidence type="ECO:0000256" key="7">
    <source>
        <dbReference type="RuleBase" id="RU367032"/>
    </source>
</evidence>
<comment type="similarity">
    <text evidence="1 7">Belongs to the peroxin-14 family.</text>
</comment>
<dbReference type="Pfam" id="PF04695">
    <property type="entry name" value="Pex14_N"/>
    <property type="match status" value="1"/>
</dbReference>
<keyword evidence="11" id="KW-1185">Reference proteome</keyword>
<evidence type="ECO:0000256" key="4">
    <source>
        <dbReference type="ARBA" id="ARBA00029502"/>
    </source>
</evidence>
<evidence type="ECO:0000313" key="10">
    <source>
        <dbReference type="EMBL" id="KAK7543971.1"/>
    </source>
</evidence>
<feature type="compositionally biased region" description="Basic and acidic residues" evidence="8">
    <location>
        <begin position="127"/>
        <end position="141"/>
    </location>
</feature>
<dbReference type="Proteomes" id="UP001360953">
    <property type="component" value="Unassembled WGS sequence"/>
</dbReference>
<proteinExistence type="inferred from homology"/>
<evidence type="ECO:0000256" key="1">
    <source>
        <dbReference type="ARBA" id="ARBA00005443"/>
    </source>
</evidence>
<dbReference type="EMBL" id="JBBPEH010000001">
    <property type="protein sequence ID" value="KAK7543971.1"/>
    <property type="molecule type" value="Genomic_DNA"/>
</dbReference>
<dbReference type="PANTHER" id="PTHR23058">
    <property type="entry name" value="PEROXISOMAL MEMBRANE PROTEIN PEX14"/>
    <property type="match status" value="1"/>
</dbReference>
<feature type="compositionally biased region" description="Low complexity" evidence="8">
    <location>
        <begin position="283"/>
        <end position="307"/>
    </location>
</feature>
<comment type="function">
    <text evidence="7">Component of the PEX13-PEX14 docking complex, a translocon channel that specifically mediates the import of peroxisomal cargo proteins bound to PEX5 receptor. The PEX13-PEX14 docking complex forms a large import pore which can be opened to a diameter of about 9 nm. Mechanistically, PEX5 receptor along with cargo proteins associates with the PEX14 subunit of the PEX13-PEX14 docking complex in the cytosol, leading to the insertion of the receptor into the organelle membrane with the concomitant translocation of the cargo into the peroxisome matrix.</text>
</comment>
<keyword evidence="3 7" id="KW-0576">Peroxisome</keyword>
<reference evidence="10 11" key="1">
    <citation type="submission" date="2024-04" db="EMBL/GenBank/DDBJ databases">
        <title>Phyllosticta paracitricarpa is synonymous to the EU quarantine fungus P. citricarpa based on phylogenomic analyses.</title>
        <authorList>
            <consortium name="Lawrence Berkeley National Laboratory"/>
            <person name="Van ingen-buijs V.A."/>
            <person name="Van westerhoven A.C."/>
            <person name="Haridas S."/>
            <person name="Skiadas P."/>
            <person name="Martin F."/>
            <person name="Groenewald J.Z."/>
            <person name="Crous P.W."/>
            <person name="Seidl M.F."/>
        </authorList>
    </citation>
    <scope>NUCLEOTIDE SEQUENCE [LARGE SCALE GENOMIC DNA]</scope>
    <source>
        <strain evidence="10 11">CPC 17464</strain>
    </source>
</reference>
<name>A0ABR1M7W1_9PEZI</name>
<protein>
    <recommendedName>
        <fullName evidence="4 7">Peroxisomal membrane protein PEX14</fullName>
    </recommendedName>
    <alternativeName>
        <fullName evidence="5 7">Peroxin-14</fullName>
    </alternativeName>
</protein>
<evidence type="ECO:0000259" key="9">
    <source>
        <dbReference type="Pfam" id="PF04695"/>
    </source>
</evidence>
<dbReference type="GeneID" id="92036651"/>
<evidence type="ECO:0000313" key="11">
    <source>
        <dbReference type="Proteomes" id="UP001360953"/>
    </source>
</evidence>